<dbReference type="EMBL" id="FNIZ01000008">
    <property type="protein sequence ID" value="SDO79669.1"/>
    <property type="molecule type" value="Genomic_DNA"/>
</dbReference>
<accession>A0A1H0MGW0</accession>
<organism evidence="1 2">
    <name type="scientific">Halobacillus aidingensis</name>
    <dbReference type="NCBI Taxonomy" id="240303"/>
    <lineage>
        <taxon>Bacteria</taxon>
        <taxon>Bacillati</taxon>
        <taxon>Bacillota</taxon>
        <taxon>Bacilli</taxon>
        <taxon>Bacillales</taxon>
        <taxon>Bacillaceae</taxon>
        <taxon>Halobacillus</taxon>
    </lineage>
</organism>
<dbReference type="AlphaFoldDB" id="A0A1H0MGW0"/>
<dbReference type="OrthoDB" id="1918216at2"/>
<dbReference type="Proteomes" id="UP000198860">
    <property type="component" value="Unassembled WGS sequence"/>
</dbReference>
<reference evidence="2" key="1">
    <citation type="submission" date="2016-10" db="EMBL/GenBank/DDBJ databases">
        <authorList>
            <person name="Varghese N."/>
            <person name="Submissions S."/>
        </authorList>
    </citation>
    <scope>NUCLEOTIDE SEQUENCE [LARGE SCALE GENOMIC DNA]</scope>
    <source>
        <strain evidence="2">CGMCC 1.3703</strain>
    </source>
</reference>
<protein>
    <recommendedName>
        <fullName evidence="3">Transglycosylase</fullName>
    </recommendedName>
</protein>
<sequence length="95" mass="11143">MKVTCDDGCKKEFNIPNLISSYINDDVERTFFRCPACGQEYDSFYTNSQAREIRTQVNKLRSKSKLSDKEERKLRLYTDNLQAIMASLREEYGAR</sequence>
<evidence type="ECO:0000313" key="1">
    <source>
        <dbReference type="EMBL" id="SDO79669.1"/>
    </source>
</evidence>
<keyword evidence="2" id="KW-1185">Reference proteome</keyword>
<evidence type="ECO:0008006" key="3">
    <source>
        <dbReference type="Google" id="ProtNLM"/>
    </source>
</evidence>
<name>A0A1H0MGW0_HALAD</name>
<evidence type="ECO:0000313" key="2">
    <source>
        <dbReference type="Proteomes" id="UP000198860"/>
    </source>
</evidence>
<dbReference type="RefSeq" id="WP_089652308.1">
    <property type="nucleotide sequence ID" value="NZ_FNIZ01000008.1"/>
</dbReference>
<proteinExistence type="predicted"/>
<dbReference type="STRING" id="240303.SAMN05421677_10835"/>
<gene>
    <name evidence="1" type="ORF">SAMN05421677_10835</name>
</gene>